<dbReference type="Gene3D" id="3.40.50.1820">
    <property type="entry name" value="alpha/beta hydrolase"/>
    <property type="match status" value="1"/>
</dbReference>
<dbReference type="GO" id="GO:0016020">
    <property type="term" value="C:membrane"/>
    <property type="evidence" value="ECO:0007669"/>
    <property type="project" value="TreeGrafter"/>
</dbReference>
<keyword evidence="3" id="KW-1185">Reference proteome</keyword>
<dbReference type="PANTHER" id="PTHR43798">
    <property type="entry name" value="MONOACYLGLYCEROL LIPASE"/>
    <property type="match status" value="1"/>
</dbReference>
<dbReference type="GO" id="GO:0016787">
    <property type="term" value="F:hydrolase activity"/>
    <property type="evidence" value="ECO:0007669"/>
    <property type="project" value="UniProtKB-KW"/>
</dbReference>
<evidence type="ECO:0000259" key="1">
    <source>
        <dbReference type="Pfam" id="PF00561"/>
    </source>
</evidence>
<reference evidence="2 3" key="1">
    <citation type="submission" date="2019-09" db="EMBL/GenBank/DDBJ databases">
        <title>Isolation and identification of active actinomycetes.</title>
        <authorList>
            <person name="Yu Z."/>
            <person name="Han C."/>
            <person name="Yu B."/>
        </authorList>
    </citation>
    <scope>NUCLEOTIDE SEQUENCE [LARGE SCALE GENOMIC DNA]</scope>
    <source>
        <strain evidence="2 3">NEAU-H2</strain>
    </source>
</reference>
<proteinExistence type="predicted"/>
<protein>
    <submittedName>
        <fullName evidence="2">Alpha/beta fold hydrolase</fullName>
    </submittedName>
</protein>
<dbReference type="PANTHER" id="PTHR43798:SF33">
    <property type="entry name" value="HYDROLASE, PUTATIVE (AFU_ORTHOLOGUE AFUA_2G14860)-RELATED"/>
    <property type="match status" value="1"/>
</dbReference>
<evidence type="ECO:0000313" key="2">
    <source>
        <dbReference type="EMBL" id="KAB1990044.1"/>
    </source>
</evidence>
<dbReference type="Pfam" id="PF00561">
    <property type="entry name" value="Abhydrolase_1"/>
    <property type="match status" value="1"/>
</dbReference>
<evidence type="ECO:0000313" key="3">
    <source>
        <dbReference type="Proteomes" id="UP000442990"/>
    </source>
</evidence>
<dbReference type="SUPFAM" id="SSF53474">
    <property type="entry name" value="alpha/beta-Hydrolases"/>
    <property type="match status" value="1"/>
</dbReference>
<feature type="domain" description="AB hydrolase-1" evidence="1">
    <location>
        <begin position="69"/>
        <end position="284"/>
    </location>
</feature>
<dbReference type="AlphaFoldDB" id="A0A7J5DMZ1"/>
<dbReference type="PRINTS" id="PR00111">
    <property type="entry name" value="ABHYDROLASE"/>
</dbReference>
<dbReference type="InterPro" id="IPR000073">
    <property type="entry name" value="AB_hydrolase_1"/>
</dbReference>
<comment type="caution">
    <text evidence="2">The sequence shown here is derived from an EMBL/GenBank/DDBJ whole genome shotgun (WGS) entry which is preliminary data.</text>
</comment>
<sequence>MDAPSSRSLSISLSERIGHTISRGAAVSETFFAAYDALLARWPAGTAELTVSTPYGPTRVHAYGPPDGPPLVLLHGGGATGTAWFANAPALGARHRVYAVDILGDVGRSERAGLPLRTPRDLTAWLDAVLDGLGLSAAALCGHSYGGWVAAAYALHAPRRVRRLALLDPTQVFGGYRPGYLLRVLPMLLRPTVRRVGAYLDRETAGTGVDEDFKRLYVLGATLRGRGRPVVGRTLDPTPLAMPVLVLFAGDSRVHDAGAMADRARRLLPRARVEVLPGLGHHVLPTAGAAAVDAIVLEFLGAPTTGGHPPR</sequence>
<keyword evidence="2" id="KW-0378">Hydrolase</keyword>
<dbReference type="InterPro" id="IPR050266">
    <property type="entry name" value="AB_hydrolase_sf"/>
</dbReference>
<organism evidence="2 3">
    <name type="scientific">Streptomyces triticiradicis</name>
    <dbReference type="NCBI Taxonomy" id="2651189"/>
    <lineage>
        <taxon>Bacteria</taxon>
        <taxon>Bacillati</taxon>
        <taxon>Actinomycetota</taxon>
        <taxon>Actinomycetes</taxon>
        <taxon>Kitasatosporales</taxon>
        <taxon>Streptomycetaceae</taxon>
        <taxon>Streptomyces</taxon>
    </lineage>
</organism>
<gene>
    <name evidence="2" type="ORF">F8144_02915</name>
</gene>
<name>A0A7J5DMZ1_9ACTN</name>
<dbReference type="InterPro" id="IPR029058">
    <property type="entry name" value="AB_hydrolase_fold"/>
</dbReference>
<dbReference type="Proteomes" id="UP000442990">
    <property type="component" value="Unassembled WGS sequence"/>
</dbReference>
<accession>A0A7J5DMZ1</accession>
<dbReference type="EMBL" id="WBKG01000002">
    <property type="protein sequence ID" value="KAB1990044.1"/>
    <property type="molecule type" value="Genomic_DNA"/>
</dbReference>